<evidence type="ECO:0000313" key="3">
    <source>
        <dbReference type="EMBL" id="CAH0391220.1"/>
    </source>
</evidence>
<dbReference type="GO" id="GO:0005886">
    <property type="term" value="C:plasma membrane"/>
    <property type="evidence" value="ECO:0007669"/>
    <property type="project" value="TreeGrafter"/>
</dbReference>
<feature type="transmembrane region" description="Helical" evidence="2">
    <location>
        <begin position="267"/>
        <end position="288"/>
    </location>
</feature>
<dbReference type="EMBL" id="OU963867">
    <property type="protein sequence ID" value="CAH0391220.1"/>
    <property type="molecule type" value="Genomic_DNA"/>
</dbReference>
<feature type="transmembrane region" description="Helical" evidence="2">
    <location>
        <begin position="308"/>
        <end position="326"/>
    </location>
</feature>
<evidence type="ECO:0000256" key="2">
    <source>
        <dbReference type="SAM" id="Phobius"/>
    </source>
</evidence>
<dbReference type="InterPro" id="IPR036259">
    <property type="entry name" value="MFS_trans_sf"/>
</dbReference>
<proteinExistence type="inferred from homology"/>
<name>A0A9P0AGR8_BEMTA</name>
<dbReference type="PANTHER" id="PTHR10686:SF18">
    <property type="entry name" value="IP11787P-RELATED"/>
    <property type="match status" value="1"/>
</dbReference>
<feature type="transmembrane region" description="Helical" evidence="2">
    <location>
        <begin position="361"/>
        <end position="381"/>
    </location>
</feature>
<sequence>MDSNAKICLLVCAFAMAREFRPVEPFIAEFLIGPDVGLTEKQVVQDILVISTYASLVLVIVVFLVTDLLRYKPIVIADGVAGVMTYVLLIGRPSLQMIQVEQMFFAFFYSSDSVLYTYMYAKIEDKTTYNQITGYVRAAVLSGKFLSGFSSQVFVTLHQAGTNSSKLPLVYMSIAGMTTATLVSLLLPSVKHTFYFHRKTEAEVLQPSQAQSYGAIDVFTVEAETLSHPIKTDQGSESSLSTNDHIASKVIKYLWTDFKESFSNERVVVWAFWWSVGGAGFNLVLYYSQLIWKEAIEQNYPNMESMNGVVDCVYTALSAVASYKVGQLNVEWTNHSNALLAIGSISLGAVVLLTSQLKNIYLLYVCHIILTLTYHTMLTVAEFEIAKQIKESCYGLVFGFIMFVNLAVTTFWTVIIVEDTFFTFNIKRQFEFCAGYFLVIGLYYLMKNIQTSSRRNVQFNT</sequence>
<dbReference type="SUPFAM" id="SSF103473">
    <property type="entry name" value="MFS general substrate transporter"/>
    <property type="match status" value="1"/>
</dbReference>
<dbReference type="NCBIfam" id="TIGR00806">
    <property type="entry name" value="rfc"/>
    <property type="match status" value="1"/>
</dbReference>
<dbReference type="Pfam" id="PF01770">
    <property type="entry name" value="Folate_carrier"/>
    <property type="match status" value="1"/>
</dbReference>
<feature type="transmembrane region" description="Helical" evidence="2">
    <location>
        <begin position="103"/>
        <end position="123"/>
    </location>
</feature>
<feature type="transmembrane region" description="Helical" evidence="2">
    <location>
        <begin position="169"/>
        <end position="190"/>
    </location>
</feature>
<dbReference type="InterPro" id="IPR002666">
    <property type="entry name" value="Folate_carrier"/>
</dbReference>
<dbReference type="Proteomes" id="UP001152759">
    <property type="component" value="Chromosome 6"/>
</dbReference>
<keyword evidence="2" id="KW-0812">Transmembrane</keyword>
<keyword evidence="2" id="KW-1133">Transmembrane helix</keyword>
<protein>
    <recommendedName>
        <fullName evidence="5">Thiamine transporter 2</fullName>
    </recommendedName>
</protein>
<evidence type="ECO:0000256" key="1">
    <source>
        <dbReference type="ARBA" id="ARBA00005773"/>
    </source>
</evidence>
<dbReference type="AlphaFoldDB" id="A0A9P0AGR8"/>
<feature type="transmembrane region" description="Helical" evidence="2">
    <location>
        <begin position="338"/>
        <end position="355"/>
    </location>
</feature>
<reference evidence="3" key="1">
    <citation type="submission" date="2021-12" db="EMBL/GenBank/DDBJ databases">
        <authorList>
            <person name="King R."/>
        </authorList>
    </citation>
    <scope>NUCLEOTIDE SEQUENCE</scope>
</reference>
<dbReference type="PANTHER" id="PTHR10686">
    <property type="entry name" value="FOLATE TRANSPORTER"/>
    <property type="match status" value="1"/>
</dbReference>
<keyword evidence="2" id="KW-0472">Membrane</keyword>
<feature type="transmembrane region" description="Helical" evidence="2">
    <location>
        <begin position="73"/>
        <end position="91"/>
    </location>
</feature>
<accession>A0A9P0AGR8</accession>
<organism evidence="3 4">
    <name type="scientific">Bemisia tabaci</name>
    <name type="common">Sweetpotato whitefly</name>
    <name type="synonym">Aleurodes tabaci</name>
    <dbReference type="NCBI Taxonomy" id="7038"/>
    <lineage>
        <taxon>Eukaryota</taxon>
        <taxon>Metazoa</taxon>
        <taxon>Ecdysozoa</taxon>
        <taxon>Arthropoda</taxon>
        <taxon>Hexapoda</taxon>
        <taxon>Insecta</taxon>
        <taxon>Pterygota</taxon>
        <taxon>Neoptera</taxon>
        <taxon>Paraneoptera</taxon>
        <taxon>Hemiptera</taxon>
        <taxon>Sternorrhyncha</taxon>
        <taxon>Aleyrodoidea</taxon>
        <taxon>Aleyrodidae</taxon>
        <taxon>Aleyrodinae</taxon>
        <taxon>Bemisia</taxon>
    </lineage>
</organism>
<comment type="similarity">
    <text evidence="1">Belongs to the reduced folate carrier (RFC) transporter (TC 2.A.48) family.</text>
</comment>
<feature type="transmembrane region" description="Helical" evidence="2">
    <location>
        <begin position="46"/>
        <end position="66"/>
    </location>
</feature>
<keyword evidence="4" id="KW-1185">Reference proteome</keyword>
<gene>
    <name evidence="3" type="ORF">BEMITA_LOCUS9862</name>
</gene>
<feature type="transmembrane region" description="Helical" evidence="2">
    <location>
        <begin position="393"/>
        <end position="417"/>
    </location>
</feature>
<dbReference type="GO" id="GO:0090482">
    <property type="term" value="F:vitamin transmembrane transporter activity"/>
    <property type="evidence" value="ECO:0007669"/>
    <property type="project" value="InterPro"/>
</dbReference>
<evidence type="ECO:0008006" key="5">
    <source>
        <dbReference type="Google" id="ProtNLM"/>
    </source>
</evidence>
<evidence type="ECO:0000313" key="4">
    <source>
        <dbReference type="Proteomes" id="UP001152759"/>
    </source>
</evidence>
<feature type="transmembrane region" description="Helical" evidence="2">
    <location>
        <begin position="429"/>
        <end position="446"/>
    </location>
</feature>